<proteinExistence type="predicted"/>
<gene>
    <name evidence="3" type="ORF">SAMN05660862_2022</name>
</gene>
<keyword evidence="1" id="KW-0880">Kelch repeat</keyword>
<dbReference type="InterPro" id="IPR056734">
    <property type="entry name" value="NANM"/>
</dbReference>
<sequence length="375" mass="40987">MTIALTACNPEDATQTIHWDTQSKLPMQADGSAHLGLAGPITGIIDNKLLLMGGANFPATMPWDGGAKEYHQEAYIYEIGDGHVDFVKQTPTHIPLAYSAVCSDGTRLYIAGGENNNGIQKDVFTLELTADSIQIARLPNLPHPYTNGGLLKVKNKLFFIGGENTEHVSARIYELNLSIAGSTWETHPTTLPYPVSHAIFLTDAKEQNIYIIGGRKRNENSRSTVYDQILQWNLSTQKIETIGTLPRPLAAGTGVMDDQGDILIFGGDDASTFHQVEDLIAKITATEDSNQKQILIQQKAFLQQNHPGFTSDSWKFNIQQKKWSKIAPIPAKSPVTTQALSYKNMIIIPSGEIKAGIRTDQILVGTIGKGGKHAK</sequence>
<keyword evidence="4" id="KW-1185">Reference proteome</keyword>
<accession>A0A1X7JPM6</accession>
<dbReference type="Gene3D" id="2.120.10.80">
    <property type="entry name" value="Kelch-type beta propeller"/>
    <property type="match status" value="1"/>
</dbReference>
<dbReference type="Pfam" id="PF24996">
    <property type="entry name" value="NANM"/>
    <property type="match status" value="1"/>
</dbReference>
<name>A0A1X7JPM6_9SPHI</name>
<evidence type="ECO:0000256" key="2">
    <source>
        <dbReference type="ARBA" id="ARBA00022737"/>
    </source>
</evidence>
<evidence type="ECO:0000313" key="3">
    <source>
        <dbReference type="EMBL" id="SMG30201.1"/>
    </source>
</evidence>
<dbReference type="InterPro" id="IPR015915">
    <property type="entry name" value="Kelch-typ_b-propeller"/>
</dbReference>
<evidence type="ECO:0000256" key="1">
    <source>
        <dbReference type="ARBA" id="ARBA00022441"/>
    </source>
</evidence>
<dbReference type="InterPro" id="IPR051746">
    <property type="entry name" value="Kelch_domain_containing_8"/>
</dbReference>
<dbReference type="EMBL" id="FXAU01000003">
    <property type="protein sequence ID" value="SMG30201.1"/>
    <property type="molecule type" value="Genomic_DNA"/>
</dbReference>
<dbReference type="SUPFAM" id="SSF117281">
    <property type="entry name" value="Kelch motif"/>
    <property type="match status" value="1"/>
</dbReference>
<dbReference type="STRING" id="561061.SAMN05660862_2022"/>
<dbReference type="AlphaFoldDB" id="A0A1X7JPM6"/>
<reference evidence="3 4" key="1">
    <citation type="submission" date="2017-04" db="EMBL/GenBank/DDBJ databases">
        <authorList>
            <person name="Afonso C.L."/>
            <person name="Miller P.J."/>
            <person name="Scott M.A."/>
            <person name="Spackman E."/>
            <person name="Goraichik I."/>
            <person name="Dimitrov K.M."/>
            <person name="Suarez D.L."/>
            <person name="Swayne D.E."/>
        </authorList>
    </citation>
    <scope>NUCLEOTIDE SEQUENCE [LARGE SCALE GENOMIC DNA]</scope>
    <source>
        <strain evidence="3 4">DSM 22418</strain>
    </source>
</reference>
<protein>
    <submittedName>
        <fullName evidence="3">Galactose oxidase, central domain</fullName>
    </submittedName>
</protein>
<dbReference type="PANTHER" id="PTHR46260:SF3">
    <property type="entry name" value="RING-TYPE DOMAIN-CONTAINING PROTEIN"/>
    <property type="match status" value="1"/>
</dbReference>
<keyword evidence="2" id="KW-0677">Repeat</keyword>
<dbReference type="Proteomes" id="UP000192980">
    <property type="component" value="Unassembled WGS sequence"/>
</dbReference>
<organism evidence="3 4">
    <name type="scientific">Sphingobacterium psychroaquaticum</name>
    <dbReference type="NCBI Taxonomy" id="561061"/>
    <lineage>
        <taxon>Bacteria</taxon>
        <taxon>Pseudomonadati</taxon>
        <taxon>Bacteroidota</taxon>
        <taxon>Sphingobacteriia</taxon>
        <taxon>Sphingobacteriales</taxon>
        <taxon>Sphingobacteriaceae</taxon>
        <taxon>Sphingobacterium</taxon>
    </lineage>
</organism>
<dbReference type="PANTHER" id="PTHR46260">
    <property type="entry name" value="RING-TYPE DOMAIN-CONTAINING PROTEIN"/>
    <property type="match status" value="1"/>
</dbReference>
<evidence type="ECO:0000313" key="4">
    <source>
        <dbReference type="Proteomes" id="UP000192980"/>
    </source>
</evidence>